<accession>A0ACC2L6Z1</accession>
<comment type="caution">
    <text evidence="1">The sequence shown here is derived from an EMBL/GenBank/DDBJ whole genome shotgun (WGS) entry which is preliminary data.</text>
</comment>
<gene>
    <name evidence="1" type="ORF">MRB53_022185</name>
</gene>
<name>A0ACC2L6Z1_PERAE</name>
<sequence length="279" mass="30350">MATIASSSSSSCIKTTIPSAGRRFKYSGEYYVVIIFNHYVLHGERALPIPILKIGKKRFKGIQLIVEECKEKLKYYCSVDDVQIKSNPKNTSDVMAQIKGEDSIIIQYIRSEDWVVVLDERGLYIGSEQMAELVGDARKTVDHQQLHFALAALMCFWSSFTEHGPFSKDRSTITSVTSQKMPVAVSMCTGDGAAEAMLVEWGEAAISAPLAIEELHVLLLCEELNLESTQQSVSDFSSTALLASKDGDKKGSTASSFGNARSGSGYGFVYCGCGHGKGG</sequence>
<dbReference type="Proteomes" id="UP001234297">
    <property type="component" value="Chromosome 7"/>
</dbReference>
<keyword evidence="2" id="KW-1185">Reference proteome</keyword>
<dbReference type="EMBL" id="CM056815">
    <property type="protein sequence ID" value="KAJ8628862.1"/>
    <property type="molecule type" value="Genomic_DNA"/>
</dbReference>
<proteinExistence type="predicted"/>
<organism evidence="1 2">
    <name type="scientific">Persea americana</name>
    <name type="common">Avocado</name>
    <dbReference type="NCBI Taxonomy" id="3435"/>
    <lineage>
        <taxon>Eukaryota</taxon>
        <taxon>Viridiplantae</taxon>
        <taxon>Streptophyta</taxon>
        <taxon>Embryophyta</taxon>
        <taxon>Tracheophyta</taxon>
        <taxon>Spermatophyta</taxon>
        <taxon>Magnoliopsida</taxon>
        <taxon>Magnoliidae</taxon>
        <taxon>Laurales</taxon>
        <taxon>Lauraceae</taxon>
        <taxon>Persea</taxon>
    </lineage>
</organism>
<evidence type="ECO:0000313" key="2">
    <source>
        <dbReference type="Proteomes" id="UP001234297"/>
    </source>
</evidence>
<evidence type="ECO:0000313" key="1">
    <source>
        <dbReference type="EMBL" id="KAJ8628862.1"/>
    </source>
</evidence>
<reference evidence="1 2" key="1">
    <citation type="journal article" date="2022" name="Hortic Res">
        <title>A haplotype resolved chromosomal level avocado genome allows analysis of novel avocado genes.</title>
        <authorList>
            <person name="Nath O."/>
            <person name="Fletcher S.J."/>
            <person name="Hayward A."/>
            <person name="Shaw L.M."/>
            <person name="Masouleh A.K."/>
            <person name="Furtado A."/>
            <person name="Henry R.J."/>
            <person name="Mitter N."/>
        </authorList>
    </citation>
    <scope>NUCLEOTIDE SEQUENCE [LARGE SCALE GENOMIC DNA]</scope>
    <source>
        <strain evidence="2">cv. Hass</strain>
    </source>
</reference>
<protein>
    <submittedName>
        <fullName evidence="1">Uncharacterized protein</fullName>
    </submittedName>
</protein>